<dbReference type="RefSeq" id="WP_130276736.1">
    <property type="nucleotide sequence ID" value="NZ_SGXG01000001.1"/>
</dbReference>
<keyword evidence="3" id="KW-1185">Reference proteome</keyword>
<accession>A0A4Q7PD01</accession>
<proteinExistence type="predicted"/>
<sequence length="186" mass="21538">MNRISIIANITRIHRRIHKWISIPFVVFLILIGITAILLAWKKELHLIPKTQKTRVETPSNWIPVEKILEIGSHYMRDSLHKESEIDRLDIRPDKGIVKIIFKYHFTEIQIDGYSGEIVSVAQRNSDLIEKIHDGSILDFLSRTDSENSKLIYSTLTSLALIFLGISGFYLWYNPKRIKKLKKGSG</sequence>
<comment type="caution">
    <text evidence="2">The sequence shown here is derived from an EMBL/GenBank/DDBJ whole genome shotgun (WGS) entry which is preliminary data.</text>
</comment>
<evidence type="ECO:0000313" key="3">
    <source>
        <dbReference type="Proteomes" id="UP000292209"/>
    </source>
</evidence>
<reference evidence="2 3" key="1">
    <citation type="submission" date="2019-02" db="EMBL/GenBank/DDBJ databases">
        <title>Genomic Encyclopedia of Archaeal and Bacterial Type Strains, Phase II (KMG-II): from individual species to whole genera.</title>
        <authorList>
            <person name="Goeker M."/>
        </authorList>
    </citation>
    <scope>NUCLEOTIDE SEQUENCE [LARGE SCALE GENOMIC DNA]</scope>
    <source>
        <strain evidence="2 3">DSM 21411</strain>
    </source>
</reference>
<dbReference type="OrthoDB" id="271465at2"/>
<feature type="transmembrane region" description="Helical" evidence="1">
    <location>
        <begin position="20"/>
        <end position="41"/>
    </location>
</feature>
<evidence type="ECO:0000256" key="1">
    <source>
        <dbReference type="SAM" id="Phobius"/>
    </source>
</evidence>
<keyword evidence="1" id="KW-1133">Transmembrane helix</keyword>
<dbReference type="Pfam" id="PF03929">
    <property type="entry name" value="PepSY_TM"/>
    <property type="match status" value="1"/>
</dbReference>
<gene>
    <name evidence="2" type="ORF">BC751_3575</name>
</gene>
<name>A0A4Q7PD01_9BACT</name>
<dbReference type="Proteomes" id="UP000292209">
    <property type="component" value="Unassembled WGS sequence"/>
</dbReference>
<protein>
    <submittedName>
        <fullName evidence="2">PepSY-associated transmembrane protein</fullName>
    </submittedName>
</protein>
<keyword evidence="1 2" id="KW-0812">Transmembrane</keyword>
<keyword evidence="1" id="KW-0472">Membrane</keyword>
<dbReference type="AlphaFoldDB" id="A0A4Q7PD01"/>
<evidence type="ECO:0000313" key="2">
    <source>
        <dbReference type="EMBL" id="RZS97947.1"/>
    </source>
</evidence>
<dbReference type="InterPro" id="IPR005625">
    <property type="entry name" value="PepSY-ass_TM"/>
</dbReference>
<organism evidence="2 3">
    <name type="scientific">Cecembia calidifontis</name>
    <dbReference type="NCBI Taxonomy" id="1187080"/>
    <lineage>
        <taxon>Bacteria</taxon>
        <taxon>Pseudomonadati</taxon>
        <taxon>Bacteroidota</taxon>
        <taxon>Cytophagia</taxon>
        <taxon>Cytophagales</taxon>
        <taxon>Cyclobacteriaceae</taxon>
        <taxon>Cecembia</taxon>
    </lineage>
</organism>
<dbReference type="EMBL" id="SGXG01000001">
    <property type="protein sequence ID" value="RZS97947.1"/>
    <property type="molecule type" value="Genomic_DNA"/>
</dbReference>
<feature type="transmembrane region" description="Helical" evidence="1">
    <location>
        <begin position="151"/>
        <end position="173"/>
    </location>
</feature>